<dbReference type="Pfam" id="PF05816">
    <property type="entry name" value="TelA"/>
    <property type="match status" value="1"/>
</dbReference>
<proteinExistence type="inferred from homology"/>
<comment type="similarity">
    <text evidence="1">Belongs to the TelA family.</text>
</comment>
<dbReference type="PANTHER" id="PTHR38432:SF1">
    <property type="entry name" value="TELA-LIKE PROTEIN SAOUHSC_01408"/>
    <property type="match status" value="1"/>
</dbReference>
<reference evidence="4 5" key="1">
    <citation type="submission" date="2018-05" db="EMBL/GenBank/DDBJ databases">
        <title>Genomic Encyclopedia of Type Strains, Phase IV (KMG-IV): sequencing the most valuable type-strain genomes for metagenomic binning, comparative biology and taxonomic classification.</title>
        <authorList>
            <person name="Goeker M."/>
        </authorList>
    </citation>
    <scope>NUCLEOTIDE SEQUENCE [LARGE SCALE GENOMIC DNA]</scope>
    <source>
        <strain evidence="4 5">DSM 25350</strain>
    </source>
</reference>
<dbReference type="PANTHER" id="PTHR38432">
    <property type="entry name" value="TELA-LIKE PROTEIN SAOUHSC_01408"/>
    <property type="match status" value="1"/>
</dbReference>
<name>A0A316F884_9GAMM</name>
<dbReference type="RefSeq" id="WP_109765141.1">
    <property type="nucleotide sequence ID" value="NZ_QGGU01000019.1"/>
</dbReference>
<evidence type="ECO:0000256" key="2">
    <source>
        <dbReference type="SAM" id="Coils"/>
    </source>
</evidence>
<organism evidence="4 5">
    <name type="scientific">Pleionea mediterranea</name>
    <dbReference type="NCBI Taxonomy" id="523701"/>
    <lineage>
        <taxon>Bacteria</taxon>
        <taxon>Pseudomonadati</taxon>
        <taxon>Pseudomonadota</taxon>
        <taxon>Gammaproteobacteria</taxon>
        <taxon>Oceanospirillales</taxon>
        <taxon>Pleioneaceae</taxon>
        <taxon>Pleionea</taxon>
    </lineage>
</organism>
<evidence type="ECO:0000313" key="5">
    <source>
        <dbReference type="Proteomes" id="UP000245790"/>
    </source>
</evidence>
<sequence>MSKITPPKWAESSKVESLKTRAKELVATTKEKAGPALSRVVDGIGAPAQKKMASANDLMAGSVNSLLAGLEGKSPTGEKLLELRSTMDELNPHSLHNAWWFSWMPKGIKRKAISRFIQRYQPMQTHVNEIFNGLRAGKDELLETSIELEHQYDEITEAKREIEAEIYIGELFIEQVEQQEATAGDDPQEQQKLATVKNQAMRRIRDLRTMEQAAVQFFISIDQTIATNSLLSEQIDSALTVGPMVMQNALRIQAALAKQKAVEKAVKGFQDGLGDMMAQNAAAVNQAAQNVGDLYNNPVIGLEKLEEGFDQLMSAVNTANETMANSTTKAREVSDRLSQMTKELEPVAAGSRQARDEANATKQAIKNDPDAFTLKDNKDSDTTADAQENAKLENQGDNKNA</sequence>
<gene>
    <name evidence="4" type="ORF">C8D97_11915</name>
</gene>
<feature type="compositionally biased region" description="Basic and acidic residues" evidence="3">
    <location>
        <begin position="353"/>
        <end position="381"/>
    </location>
</feature>
<accession>A0A316F884</accession>
<evidence type="ECO:0000256" key="3">
    <source>
        <dbReference type="SAM" id="MobiDB-lite"/>
    </source>
</evidence>
<keyword evidence="5" id="KW-1185">Reference proteome</keyword>
<evidence type="ECO:0000313" key="4">
    <source>
        <dbReference type="EMBL" id="PWK42182.1"/>
    </source>
</evidence>
<evidence type="ECO:0000256" key="1">
    <source>
        <dbReference type="ARBA" id="ARBA00005541"/>
    </source>
</evidence>
<dbReference type="InterPro" id="IPR008863">
    <property type="entry name" value="Toxic_anion-R_TelA"/>
</dbReference>
<dbReference type="AlphaFoldDB" id="A0A316F884"/>
<feature type="coiled-coil region" evidence="2">
    <location>
        <begin position="138"/>
        <end position="165"/>
    </location>
</feature>
<protein>
    <submittedName>
        <fullName evidence="4">Uncharacterized protein YaaN involved in tellurite resistance</fullName>
    </submittedName>
</protein>
<feature type="region of interest" description="Disordered" evidence="3">
    <location>
        <begin position="344"/>
        <end position="401"/>
    </location>
</feature>
<dbReference type="Proteomes" id="UP000245790">
    <property type="component" value="Unassembled WGS sequence"/>
</dbReference>
<feature type="compositionally biased region" description="Basic and acidic residues" evidence="3">
    <location>
        <begin position="388"/>
        <end position="401"/>
    </location>
</feature>
<dbReference type="OrthoDB" id="6192851at2"/>
<comment type="caution">
    <text evidence="4">The sequence shown here is derived from an EMBL/GenBank/DDBJ whole genome shotgun (WGS) entry which is preliminary data.</text>
</comment>
<keyword evidence="2" id="KW-0175">Coiled coil</keyword>
<dbReference type="EMBL" id="QGGU01000019">
    <property type="protein sequence ID" value="PWK42182.1"/>
    <property type="molecule type" value="Genomic_DNA"/>
</dbReference>